<dbReference type="SUPFAM" id="SSF81321">
    <property type="entry name" value="Family A G protein-coupled receptor-like"/>
    <property type="match status" value="1"/>
</dbReference>
<comment type="subcellular location">
    <subcellularLocation>
        <location evidence="1">Cell membrane</location>
        <topology evidence="1">Multi-pass membrane protein</topology>
    </subcellularLocation>
</comment>
<keyword evidence="2" id="KW-1003">Cell membrane</keyword>
<keyword evidence="10" id="KW-0807">Transducer</keyword>
<sequence>MLLSNVLYRTSVMITAAVMEDRAGDGLAPLSLMPDHWAAKVIPWLYASITVVGVLGNICVLITIFAVKRLHDTTNYLIANLALADLLFVVLCVPFTAYSYMRSWPFSRLFCVFSIHLQYICAYASVWTLVLLALDRFMVSRRENPGSRSGNDTLFLFFDIRAYRKPISQANRLRTQSGQGFLLIFTNREV</sequence>
<organism evidence="13 14">
    <name type="scientific">Steinernema glaseri</name>
    <dbReference type="NCBI Taxonomy" id="37863"/>
    <lineage>
        <taxon>Eukaryota</taxon>
        <taxon>Metazoa</taxon>
        <taxon>Ecdysozoa</taxon>
        <taxon>Nematoda</taxon>
        <taxon>Chromadorea</taxon>
        <taxon>Rhabditida</taxon>
        <taxon>Tylenchina</taxon>
        <taxon>Panagrolaimomorpha</taxon>
        <taxon>Strongyloidoidea</taxon>
        <taxon>Steinernematidae</taxon>
        <taxon>Steinernema</taxon>
    </lineage>
</organism>
<dbReference type="WBParaSite" id="L893_g30702.t1">
    <property type="protein sequence ID" value="L893_g30702.t1"/>
    <property type="gene ID" value="L893_g30702"/>
</dbReference>
<dbReference type="InterPro" id="IPR000276">
    <property type="entry name" value="GPCR_Rhodpsn"/>
</dbReference>
<evidence type="ECO:0000256" key="8">
    <source>
        <dbReference type="ARBA" id="ARBA00023170"/>
    </source>
</evidence>
<dbReference type="GO" id="GO:0004930">
    <property type="term" value="F:G protein-coupled receptor activity"/>
    <property type="evidence" value="ECO:0007669"/>
    <property type="project" value="UniProtKB-KW"/>
</dbReference>
<feature type="domain" description="G-protein coupled receptors family 1 profile" evidence="12">
    <location>
        <begin position="56"/>
        <end position="145"/>
    </location>
</feature>
<feature type="transmembrane region" description="Helical" evidence="11">
    <location>
        <begin position="113"/>
        <end position="134"/>
    </location>
</feature>
<evidence type="ECO:0000256" key="1">
    <source>
        <dbReference type="ARBA" id="ARBA00004651"/>
    </source>
</evidence>
<evidence type="ECO:0000256" key="7">
    <source>
        <dbReference type="ARBA" id="ARBA00023157"/>
    </source>
</evidence>
<keyword evidence="7" id="KW-1015">Disulfide bond</keyword>
<evidence type="ECO:0000256" key="6">
    <source>
        <dbReference type="ARBA" id="ARBA00023136"/>
    </source>
</evidence>
<evidence type="ECO:0000256" key="4">
    <source>
        <dbReference type="ARBA" id="ARBA00022989"/>
    </source>
</evidence>
<feature type="transmembrane region" description="Helical" evidence="11">
    <location>
        <begin position="41"/>
        <end position="65"/>
    </location>
</feature>
<keyword evidence="6 11" id="KW-0472">Membrane</keyword>
<dbReference type="Proteomes" id="UP000095287">
    <property type="component" value="Unplaced"/>
</dbReference>
<keyword evidence="9" id="KW-0325">Glycoprotein</keyword>
<evidence type="ECO:0000259" key="12">
    <source>
        <dbReference type="PROSITE" id="PS50262"/>
    </source>
</evidence>
<evidence type="ECO:0000256" key="11">
    <source>
        <dbReference type="SAM" id="Phobius"/>
    </source>
</evidence>
<dbReference type="Gene3D" id="1.20.1070.10">
    <property type="entry name" value="Rhodopsin 7-helix transmembrane proteins"/>
    <property type="match status" value="1"/>
</dbReference>
<keyword evidence="8" id="KW-0675">Receptor</keyword>
<proteinExistence type="predicted"/>
<evidence type="ECO:0000256" key="10">
    <source>
        <dbReference type="ARBA" id="ARBA00023224"/>
    </source>
</evidence>
<dbReference type="PANTHER" id="PTHR45695:SF23">
    <property type="entry name" value="GALANIN-LIKE G-PROTEIN COUPLED RECEPTOR NPR-9"/>
    <property type="match status" value="1"/>
</dbReference>
<dbReference type="GO" id="GO:0005886">
    <property type="term" value="C:plasma membrane"/>
    <property type="evidence" value="ECO:0007669"/>
    <property type="project" value="UniProtKB-SubCell"/>
</dbReference>
<dbReference type="InterPro" id="IPR017452">
    <property type="entry name" value="GPCR_Rhodpsn_7TM"/>
</dbReference>
<protein>
    <submittedName>
        <fullName evidence="14">G_PROTEIN_RECEP_F1_2 domain-containing protein</fullName>
    </submittedName>
</protein>
<reference evidence="14" key="1">
    <citation type="submission" date="2016-11" db="UniProtKB">
        <authorList>
            <consortium name="WormBaseParasite"/>
        </authorList>
    </citation>
    <scope>IDENTIFICATION</scope>
</reference>
<dbReference type="PANTHER" id="PTHR45695">
    <property type="entry name" value="LEUCOKININ RECEPTOR-RELATED"/>
    <property type="match status" value="1"/>
</dbReference>
<evidence type="ECO:0000256" key="3">
    <source>
        <dbReference type="ARBA" id="ARBA00022692"/>
    </source>
</evidence>
<keyword evidence="3 11" id="KW-0812">Transmembrane</keyword>
<name>A0A1I7ZXA9_9BILA</name>
<dbReference type="AlphaFoldDB" id="A0A1I7ZXA9"/>
<dbReference type="Pfam" id="PF00001">
    <property type="entry name" value="7tm_1"/>
    <property type="match status" value="1"/>
</dbReference>
<evidence type="ECO:0000256" key="2">
    <source>
        <dbReference type="ARBA" id="ARBA00022475"/>
    </source>
</evidence>
<evidence type="ECO:0000313" key="13">
    <source>
        <dbReference type="Proteomes" id="UP000095287"/>
    </source>
</evidence>
<dbReference type="PRINTS" id="PR00237">
    <property type="entry name" value="GPCRRHODOPSN"/>
</dbReference>
<keyword evidence="13" id="KW-1185">Reference proteome</keyword>
<evidence type="ECO:0000313" key="14">
    <source>
        <dbReference type="WBParaSite" id="L893_g30702.t1"/>
    </source>
</evidence>
<keyword evidence="4 11" id="KW-1133">Transmembrane helix</keyword>
<evidence type="ECO:0000256" key="9">
    <source>
        <dbReference type="ARBA" id="ARBA00023180"/>
    </source>
</evidence>
<evidence type="ECO:0000256" key="5">
    <source>
        <dbReference type="ARBA" id="ARBA00023040"/>
    </source>
</evidence>
<feature type="transmembrane region" description="Helical" evidence="11">
    <location>
        <begin position="77"/>
        <end position="101"/>
    </location>
</feature>
<dbReference type="PROSITE" id="PS50262">
    <property type="entry name" value="G_PROTEIN_RECEP_F1_2"/>
    <property type="match status" value="1"/>
</dbReference>
<accession>A0A1I7ZXA9</accession>
<keyword evidence="5" id="KW-0297">G-protein coupled receptor</keyword>